<evidence type="ECO:0000313" key="1">
    <source>
        <dbReference type="EMBL" id="KAF9470197.1"/>
    </source>
</evidence>
<dbReference type="InterPro" id="IPR040521">
    <property type="entry name" value="KDZ"/>
</dbReference>
<feature type="non-terminal residue" evidence="1">
    <location>
        <position position="1"/>
    </location>
</feature>
<name>A0A9P6CL26_9AGAR</name>
<gene>
    <name evidence="1" type="ORF">BDN70DRAFT_821646</name>
</gene>
<organism evidence="1 2">
    <name type="scientific">Pholiota conissans</name>
    <dbReference type="NCBI Taxonomy" id="109636"/>
    <lineage>
        <taxon>Eukaryota</taxon>
        <taxon>Fungi</taxon>
        <taxon>Dikarya</taxon>
        <taxon>Basidiomycota</taxon>
        <taxon>Agaricomycotina</taxon>
        <taxon>Agaricomycetes</taxon>
        <taxon>Agaricomycetidae</taxon>
        <taxon>Agaricales</taxon>
        <taxon>Agaricineae</taxon>
        <taxon>Strophariaceae</taxon>
        <taxon>Pholiota</taxon>
    </lineage>
</organism>
<keyword evidence="2" id="KW-1185">Reference proteome</keyword>
<dbReference type="Pfam" id="PF18758">
    <property type="entry name" value="KDZ"/>
    <property type="match status" value="1"/>
</dbReference>
<dbReference type="Proteomes" id="UP000807469">
    <property type="component" value="Unassembled WGS sequence"/>
</dbReference>
<proteinExistence type="predicted"/>
<evidence type="ECO:0000313" key="2">
    <source>
        <dbReference type="Proteomes" id="UP000807469"/>
    </source>
</evidence>
<comment type="caution">
    <text evidence="1">The sequence shown here is derived from an EMBL/GenBank/DDBJ whole genome shotgun (WGS) entry which is preliminary data.</text>
</comment>
<reference evidence="1" key="1">
    <citation type="submission" date="2020-11" db="EMBL/GenBank/DDBJ databases">
        <authorList>
            <consortium name="DOE Joint Genome Institute"/>
            <person name="Ahrendt S."/>
            <person name="Riley R."/>
            <person name="Andreopoulos W."/>
            <person name="Labutti K."/>
            <person name="Pangilinan J."/>
            <person name="Ruiz-Duenas F.J."/>
            <person name="Barrasa J.M."/>
            <person name="Sanchez-Garcia M."/>
            <person name="Camarero S."/>
            <person name="Miyauchi S."/>
            <person name="Serrano A."/>
            <person name="Linde D."/>
            <person name="Babiker R."/>
            <person name="Drula E."/>
            <person name="Ayuso-Fernandez I."/>
            <person name="Pacheco R."/>
            <person name="Padilla G."/>
            <person name="Ferreira P."/>
            <person name="Barriuso J."/>
            <person name="Kellner H."/>
            <person name="Castanera R."/>
            <person name="Alfaro M."/>
            <person name="Ramirez L."/>
            <person name="Pisabarro A.G."/>
            <person name="Kuo A."/>
            <person name="Tritt A."/>
            <person name="Lipzen A."/>
            <person name="He G."/>
            <person name="Yan M."/>
            <person name="Ng V."/>
            <person name="Cullen D."/>
            <person name="Martin F."/>
            <person name="Rosso M.-N."/>
            <person name="Henrissat B."/>
            <person name="Hibbett D."/>
            <person name="Martinez A.T."/>
            <person name="Grigoriev I.V."/>
        </authorList>
    </citation>
    <scope>NUCLEOTIDE SEQUENCE</scope>
    <source>
        <strain evidence="1">CIRM-BRFM 674</strain>
    </source>
</reference>
<dbReference type="EMBL" id="MU156175">
    <property type="protein sequence ID" value="KAF9470197.1"/>
    <property type="molecule type" value="Genomic_DNA"/>
</dbReference>
<protein>
    <submittedName>
        <fullName evidence="1">Uncharacterized protein</fullName>
    </submittedName>
</protein>
<dbReference type="OrthoDB" id="3257338at2759"/>
<dbReference type="AlphaFoldDB" id="A0A9P6CL26"/>
<accession>A0A9P6CL26</accession>
<sequence>LVPKFHLAAHIEKCQTEFSFNYVPGVGRTDGESPERGWSDINAIAMSTREMGPGSRRDTLDDHFGDRNWRKIATLSSTFVRKAKEALAGREEHVAAFLEFDAALPAASTQKWTKLCQAWEKDRKNAPNPFTVPKLHMSNKEVRLRLAQEDAEALAAGKTIMVQEDMSPSVLIYQGLEIEDLQRKLAFDTHALGTHSTDLQRAKILERSNFIRRKFEAWKDIQHLFVPGLALLRSRTDIEDEGVSIAAHNLKLYLPSSRPQDITYGRRLIEAEWLFRFAQAGTTLNDIRSHLMLRSRLYASKMKNSVGTSLQTRSMGLIHDVDAKIRFSAAKYRHHRTTMEALSALRKNKDASWRTLFKPLHEDDLVGLTFMDNLGSEGRRKLTWIWNVQVDGMDIDVDAASHAALRIEWSKARARAHRWQEECLLLAEEMRRILAYFQWRESWWIELSKDPPMILQGRQAQNSSTILEKILDAEHRVTIAGKQSYALRQADIQKQIRENCRGAWIGLDTKLLSMDGGDARVMIESCSVD</sequence>